<dbReference type="Pfam" id="PF04195">
    <property type="entry name" value="Transposase_28"/>
    <property type="match status" value="1"/>
</dbReference>
<reference evidence="2 3" key="2">
    <citation type="journal article" date="2017" name="Front. Plant Sci.">
        <title>Gene Classification and Mining of Molecular Markers Useful in Red Clover (Trifolium pratense) Breeding.</title>
        <authorList>
            <person name="Istvanek J."/>
            <person name="Dluhosova J."/>
            <person name="Dluhos P."/>
            <person name="Patkova L."/>
            <person name="Nedelnik J."/>
            <person name="Repkova J."/>
        </authorList>
    </citation>
    <scope>NUCLEOTIDE SEQUENCE [LARGE SCALE GENOMIC DNA]</scope>
    <source>
        <strain evidence="3">cv. Tatra</strain>
        <tissue evidence="2">Young leaves</tissue>
    </source>
</reference>
<dbReference type="AlphaFoldDB" id="A0A2K3KMJ9"/>
<evidence type="ECO:0000313" key="2">
    <source>
        <dbReference type="EMBL" id="PNX67541.1"/>
    </source>
</evidence>
<dbReference type="InterPro" id="IPR007321">
    <property type="entry name" value="Transposase_28"/>
</dbReference>
<evidence type="ECO:0000259" key="1">
    <source>
        <dbReference type="Pfam" id="PF04195"/>
    </source>
</evidence>
<feature type="non-terminal residue" evidence="2">
    <location>
        <position position="228"/>
    </location>
</feature>
<evidence type="ECO:0000313" key="3">
    <source>
        <dbReference type="Proteomes" id="UP000236291"/>
    </source>
</evidence>
<gene>
    <name evidence="2" type="ORF">L195_g055684</name>
</gene>
<proteinExistence type="predicted"/>
<protein>
    <recommendedName>
        <fullName evidence="1">Transposase (putative) gypsy type domain-containing protein</fullName>
    </recommendedName>
</protein>
<feature type="domain" description="Transposase (putative) gypsy type" evidence="1">
    <location>
        <begin position="92"/>
        <end position="151"/>
    </location>
</feature>
<dbReference type="ExpressionAtlas" id="A0A2K3KMJ9">
    <property type="expression patterns" value="baseline"/>
</dbReference>
<dbReference type="PANTHER" id="PTHR31099">
    <property type="entry name" value="OS06G0165300 PROTEIN"/>
    <property type="match status" value="1"/>
</dbReference>
<accession>A0A2K3KMJ9</accession>
<reference evidence="2 3" key="1">
    <citation type="journal article" date="2014" name="Am. J. Bot.">
        <title>Genome assembly and annotation for red clover (Trifolium pratense; Fabaceae).</title>
        <authorList>
            <person name="Istvanek J."/>
            <person name="Jaros M."/>
            <person name="Krenek A."/>
            <person name="Repkova J."/>
        </authorList>
    </citation>
    <scope>NUCLEOTIDE SEQUENCE [LARGE SCALE GENOMIC DNA]</scope>
    <source>
        <strain evidence="3">cv. Tatra</strain>
        <tissue evidence="2">Young leaves</tissue>
    </source>
</reference>
<comment type="caution">
    <text evidence="2">The sequence shown here is derived from an EMBL/GenBank/DDBJ whole genome shotgun (WGS) entry which is preliminary data.</text>
</comment>
<dbReference type="PANTHER" id="PTHR31099:SF49">
    <property type="entry name" value="MYOSIN HEAVY CHAIN-LIKE PROTEIN"/>
    <property type="match status" value="1"/>
</dbReference>
<name>A0A2K3KMJ9_TRIPR</name>
<sequence length="228" mass="26361">MSDNEEVVESQGAEKYGLFDTITDPELDWVGPEPRGIASVLTPDDPKLHTAVERRRRNDQANWSTYLPDEDQRVCSSFDGHGFAMYEFVFKELMFSLPFSPLMIGVLRTLRVAPSQLHPNSWEFILAFEHLCANRAVRPTLPLFFRIFKIQRKTTRGEDRAVPRQNWVSLKQQDDVRLFKMFADSVRHFKERYYIVRPESPAARDNLLERRPALDDNGVVCRDAAGSV</sequence>
<dbReference type="EMBL" id="ASHM01102396">
    <property type="protein sequence ID" value="PNX67541.1"/>
    <property type="molecule type" value="Genomic_DNA"/>
</dbReference>
<dbReference type="Proteomes" id="UP000236291">
    <property type="component" value="Unassembled WGS sequence"/>
</dbReference>
<organism evidence="2 3">
    <name type="scientific">Trifolium pratense</name>
    <name type="common">Red clover</name>
    <dbReference type="NCBI Taxonomy" id="57577"/>
    <lineage>
        <taxon>Eukaryota</taxon>
        <taxon>Viridiplantae</taxon>
        <taxon>Streptophyta</taxon>
        <taxon>Embryophyta</taxon>
        <taxon>Tracheophyta</taxon>
        <taxon>Spermatophyta</taxon>
        <taxon>Magnoliopsida</taxon>
        <taxon>eudicotyledons</taxon>
        <taxon>Gunneridae</taxon>
        <taxon>Pentapetalae</taxon>
        <taxon>rosids</taxon>
        <taxon>fabids</taxon>
        <taxon>Fabales</taxon>
        <taxon>Fabaceae</taxon>
        <taxon>Papilionoideae</taxon>
        <taxon>50 kb inversion clade</taxon>
        <taxon>NPAAA clade</taxon>
        <taxon>Hologalegina</taxon>
        <taxon>IRL clade</taxon>
        <taxon>Trifolieae</taxon>
        <taxon>Trifolium</taxon>
    </lineage>
</organism>